<dbReference type="SUPFAM" id="SSF49562">
    <property type="entry name" value="C2 domain (Calcium/lipid-binding domain, CaLB)"/>
    <property type="match status" value="1"/>
</dbReference>
<keyword evidence="7" id="KW-0245">EGF-like domain</keyword>
<dbReference type="GO" id="GO:0001771">
    <property type="term" value="P:immunological synapse formation"/>
    <property type="evidence" value="ECO:0007669"/>
    <property type="project" value="Ensembl"/>
</dbReference>
<evidence type="ECO:0000256" key="17">
    <source>
        <dbReference type="ARBA" id="ARBA00023228"/>
    </source>
</evidence>
<keyword evidence="4" id="KW-1134">Transmembrane beta strand</keyword>
<evidence type="ECO:0000256" key="14">
    <source>
        <dbReference type="ARBA" id="ARBA00023136"/>
    </source>
</evidence>
<name>A0A1U7TDY4_CARSF</name>
<dbReference type="SMART" id="SM00457">
    <property type="entry name" value="MACPF"/>
    <property type="match status" value="1"/>
</dbReference>
<dbReference type="OMA" id="LCKNALQ"/>
<protein>
    <recommendedName>
        <fullName evidence="21">Perforin-1</fullName>
    </recommendedName>
    <alternativeName>
        <fullName evidence="23">Cytolysin</fullName>
    </alternativeName>
    <alternativeName>
        <fullName evidence="22">Lymphocyte pore-forming protein</fullName>
    </alternativeName>
</protein>
<evidence type="ECO:0000256" key="6">
    <source>
        <dbReference type="ARBA" id="ARBA00022525"/>
    </source>
</evidence>
<dbReference type="PANTHER" id="PTHR46096:SF3">
    <property type="entry name" value="PERFORIN-1"/>
    <property type="match status" value="1"/>
</dbReference>
<dbReference type="GO" id="GO:0017038">
    <property type="term" value="P:protein import"/>
    <property type="evidence" value="ECO:0007669"/>
    <property type="project" value="Ensembl"/>
</dbReference>
<dbReference type="GO" id="GO:0051260">
    <property type="term" value="P:protein homooligomerization"/>
    <property type="evidence" value="ECO:0007669"/>
    <property type="project" value="Ensembl"/>
</dbReference>
<evidence type="ECO:0000256" key="21">
    <source>
        <dbReference type="ARBA" id="ARBA00074926"/>
    </source>
</evidence>
<dbReference type="GO" id="GO:0141201">
    <property type="term" value="P:pyroptotic cell death"/>
    <property type="evidence" value="ECO:0007669"/>
    <property type="project" value="Ensembl"/>
</dbReference>
<evidence type="ECO:0000256" key="23">
    <source>
        <dbReference type="ARBA" id="ARBA00078206"/>
    </source>
</evidence>
<dbReference type="Gene3D" id="2.60.40.150">
    <property type="entry name" value="C2 domain"/>
    <property type="match status" value="1"/>
</dbReference>
<evidence type="ECO:0000256" key="4">
    <source>
        <dbReference type="ARBA" id="ARBA00022452"/>
    </source>
</evidence>
<keyword evidence="27" id="KW-1185">Reference proteome</keyword>
<dbReference type="GO" id="GO:0042802">
    <property type="term" value="F:identical protein binding"/>
    <property type="evidence" value="ECO:0007669"/>
    <property type="project" value="Ensembl"/>
</dbReference>
<dbReference type="GO" id="GO:0022829">
    <property type="term" value="F:wide pore channel activity"/>
    <property type="evidence" value="ECO:0007669"/>
    <property type="project" value="Ensembl"/>
</dbReference>
<feature type="domain" description="C2" evidence="25">
    <location>
        <begin position="396"/>
        <end position="518"/>
    </location>
</feature>
<dbReference type="InterPro" id="IPR037300">
    <property type="entry name" value="Perforin-1_C2"/>
</dbReference>
<dbReference type="Pfam" id="PF00168">
    <property type="entry name" value="C2"/>
    <property type="match status" value="1"/>
</dbReference>
<evidence type="ECO:0000256" key="2">
    <source>
        <dbReference type="ARBA" id="ARBA00004651"/>
    </source>
</evidence>
<dbReference type="Proteomes" id="UP000189704">
    <property type="component" value="Unplaced"/>
</dbReference>
<dbReference type="KEGG" id="csyr:103260206"/>
<evidence type="ECO:0000256" key="5">
    <source>
        <dbReference type="ARBA" id="ARBA00022475"/>
    </source>
</evidence>
<dbReference type="CDD" id="cd04032">
    <property type="entry name" value="C2_Perforin"/>
    <property type="match status" value="1"/>
</dbReference>
<keyword evidence="12" id="KW-0106">Calcium</keyword>
<dbReference type="GO" id="GO:0044194">
    <property type="term" value="C:cytolytic granule"/>
    <property type="evidence" value="ECO:0007669"/>
    <property type="project" value="UniProtKB-SubCell"/>
</dbReference>
<keyword evidence="17" id="KW-0458">Lysosome</keyword>
<comment type="similarity">
    <text evidence="3">Belongs to the complement C6/C7/C8/C9 family.</text>
</comment>
<evidence type="ECO:0000256" key="22">
    <source>
        <dbReference type="ARBA" id="ARBA00076649"/>
    </source>
</evidence>
<keyword evidence="13" id="KW-0204">Cytolysis</keyword>
<dbReference type="PROSITE" id="PS50004">
    <property type="entry name" value="C2"/>
    <property type="match status" value="1"/>
</dbReference>
<dbReference type="InterPro" id="IPR052784">
    <property type="entry name" value="Perforin-1_pore-forming"/>
</dbReference>
<evidence type="ECO:0000256" key="15">
    <source>
        <dbReference type="ARBA" id="ARBA00023157"/>
    </source>
</evidence>
<evidence type="ECO:0000256" key="19">
    <source>
        <dbReference type="ARBA" id="ARBA00046273"/>
    </source>
</evidence>
<keyword evidence="10 24" id="KW-0732">Signal</keyword>
<dbReference type="GO" id="GO:0140911">
    <property type="term" value="F:pore-forming activity"/>
    <property type="evidence" value="ECO:0007669"/>
    <property type="project" value="InterPro"/>
</dbReference>
<dbReference type="PROSITE" id="PS00279">
    <property type="entry name" value="MACPF_1"/>
    <property type="match status" value="1"/>
</dbReference>
<dbReference type="GO" id="GO:0031640">
    <property type="term" value="P:killing of cells of another organism"/>
    <property type="evidence" value="ECO:0007669"/>
    <property type="project" value="UniProtKB-KW"/>
</dbReference>
<gene>
    <name evidence="28" type="primary">PRF1</name>
</gene>
<keyword evidence="15" id="KW-1015">Disulfide bond</keyword>
<feature type="domain" description="MACPF" evidence="26">
    <location>
        <begin position="26"/>
        <end position="374"/>
    </location>
</feature>
<evidence type="ECO:0000256" key="16">
    <source>
        <dbReference type="ARBA" id="ARBA00023180"/>
    </source>
</evidence>
<feature type="chain" id="PRO_5010574867" description="Perforin-1" evidence="24">
    <location>
        <begin position="21"/>
        <end position="554"/>
    </location>
</feature>
<evidence type="ECO:0000256" key="3">
    <source>
        <dbReference type="ARBA" id="ARBA00009214"/>
    </source>
</evidence>
<dbReference type="GO" id="GO:0051604">
    <property type="term" value="P:protein maturation"/>
    <property type="evidence" value="ECO:0007669"/>
    <property type="project" value="Ensembl"/>
</dbReference>
<dbReference type="InterPro" id="IPR000008">
    <property type="entry name" value="C2_dom"/>
</dbReference>
<evidence type="ECO:0000256" key="9">
    <source>
        <dbReference type="ARBA" id="ARBA00022723"/>
    </source>
</evidence>
<dbReference type="InterPro" id="IPR035892">
    <property type="entry name" value="C2_domain_sf"/>
</dbReference>
<evidence type="ECO:0000256" key="10">
    <source>
        <dbReference type="ARBA" id="ARBA00022729"/>
    </source>
</evidence>
<evidence type="ECO:0000256" key="8">
    <source>
        <dbReference type="ARBA" id="ARBA00022692"/>
    </source>
</evidence>
<comment type="subcellular location">
    <subcellularLocation>
        <location evidence="2">Cell membrane</location>
        <topology evidence="2">Multi-pass membrane protein</topology>
    </subcellularLocation>
    <subcellularLocation>
        <location evidence="18">Cytolytic granule</location>
    </subcellularLocation>
    <subcellularLocation>
        <location evidence="19">Endosome lumen</location>
    </subcellularLocation>
    <subcellularLocation>
        <location evidence="1">Secreted</location>
    </subcellularLocation>
</comment>
<dbReference type="RefSeq" id="XP_008056045.1">
    <property type="nucleotide sequence ID" value="XM_008057854.1"/>
</dbReference>
<dbReference type="InterPro" id="IPR020863">
    <property type="entry name" value="MACPF_CS"/>
</dbReference>
<dbReference type="GeneID" id="103260206"/>
<evidence type="ECO:0000256" key="20">
    <source>
        <dbReference type="ARBA" id="ARBA00061912"/>
    </source>
</evidence>
<organism evidence="27 28">
    <name type="scientific">Carlito syrichta</name>
    <name type="common">Philippine tarsier</name>
    <name type="synonym">Tarsius syrichta</name>
    <dbReference type="NCBI Taxonomy" id="1868482"/>
    <lineage>
        <taxon>Eukaryota</taxon>
        <taxon>Metazoa</taxon>
        <taxon>Chordata</taxon>
        <taxon>Craniata</taxon>
        <taxon>Vertebrata</taxon>
        <taxon>Euteleostomi</taxon>
        <taxon>Mammalia</taxon>
        <taxon>Eutheria</taxon>
        <taxon>Euarchontoglires</taxon>
        <taxon>Primates</taxon>
        <taxon>Haplorrhini</taxon>
        <taxon>Tarsiiformes</taxon>
        <taxon>Tarsiidae</taxon>
        <taxon>Carlito</taxon>
    </lineage>
</organism>
<dbReference type="GO" id="GO:0071806">
    <property type="term" value="P:protein transmembrane transport"/>
    <property type="evidence" value="ECO:0007669"/>
    <property type="project" value="Ensembl"/>
</dbReference>
<dbReference type="GO" id="GO:0005576">
    <property type="term" value="C:extracellular region"/>
    <property type="evidence" value="ECO:0007669"/>
    <property type="project" value="UniProtKB-SubCell"/>
</dbReference>
<dbReference type="PROSITE" id="PS51412">
    <property type="entry name" value="MACPF_2"/>
    <property type="match status" value="1"/>
</dbReference>
<dbReference type="GO" id="GO:0002839">
    <property type="term" value="P:positive regulation of immune response to tumor cell"/>
    <property type="evidence" value="ECO:0007669"/>
    <property type="project" value="Ensembl"/>
</dbReference>
<dbReference type="AlphaFoldDB" id="A0A1U7TDY4"/>
<dbReference type="STRING" id="1868482.ENSTSYP00000028872"/>
<dbReference type="GO" id="GO:0002418">
    <property type="term" value="P:immune response to tumor cell"/>
    <property type="evidence" value="ECO:0007669"/>
    <property type="project" value="Ensembl"/>
</dbReference>
<dbReference type="GO" id="GO:0051712">
    <property type="term" value="P:positive regulation of killing of cells of another organism"/>
    <property type="evidence" value="ECO:0007669"/>
    <property type="project" value="Ensembl"/>
</dbReference>
<dbReference type="GO" id="GO:0051607">
    <property type="term" value="P:defense response to virus"/>
    <property type="evidence" value="ECO:0007669"/>
    <property type="project" value="Ensembl"/>
</dbReference>
<evidence type="ECO:0000256" key="1">
    <source>
        <dbReference type="ARBA" id="ARBA00004613"/>
    </source>
</evidence>
<dbReference type="GO" id="GO:0001772">
    <property type="term" value="C:immunological synapse"/>
    <property type="evidence" value="ECO:0007669"/>
    <property type="project" value="Ensembl"/>
</dbReference>
<dbReference type="GO" id="GO:0140507">
    <property type="term" value="P:granzyme-mediated programmed cell death signaling pathway"/>
    <property type="evidence" value="ECO:0007669"/>
    <property type="project" value="Ensembl"/>
</dbReference>
<dbReference type="GO" id="GO:0005829">
    <property type="term" value="C:cytosol"/>
    <property type="evidence" value="ECO:0007669"/>
    <property type="project" value="Ensembl"/>
</dbReference>
<dbReference type="GO" id="GO:0001778">
    <property type="term" value="P:plasma membrane repair"/>
    <property type="evidence" value="ECO:0007669"/>
    <property type="project" value="Ensembl"/>
</dbReference>
<keyword evidence="14" id="KW-0472">Membrane</keyword>
<dbReference type="OrthoDB" id="1366754at2759"/>
<dbReference type="GO" id="GO:0002357">
    <property type="term" value="P:defense response to tumor cell"/>
    <property type="evidence" value="ECO:0007669"/>
    <property type="project" value="Ensembl"/>
</dbReference>
<feature type="signal peptide" evidence="24">
    <location>
        <begin position="1"/>
        <end position="20"/>
    </location>
</feature>
<dbReference type="GO" id="GO:0046513">
    <property type="term" value="P:ceramide biosynthetic process"/>
    <property type="evidence" value="ECO:0007669"/>
    <property type="project" value="Ensembl"/>
</dbReference>
<evidence type="ECO:0000313" key="27">
    <source>
        <dbReference type="Proteomes" id="UP000189704"/>
    </source>
</evidence>
<keyword evidence="9" id="KW-0479">Metal-binding</keyword>
<evidence type="ECO:0000259" key="26">
    <source>
        <dbReference type="PROSITE" id="PS51412"/>
    </source>
</evidence>
<keyword evidence="11" id="KW-0967">Endosome</keyword>
<comment type="subunit">
    <text evidence="20">Monomer, as soluble protein. Homooligomer; homooligomerizes to form a pore-forming ring.</text>
</comment>
<dbReference type="Pfam" id="PF01823">
    <property type="entry name" value="MACPF"/>
    <property type="match status" value="1"/>
</dbReference>
<dbReference type="PANTHER" id="PTHR46096">
    <property type="entry name" value="PERFORIN-1"/>
    <property type="match status" value="1"/>
</dbReference>
<sequence length="554" mass="61279">MASQLLLLGILLLLPPPTPAPCYTAARSECKRNLELVPGALLAGEGVDVTTLRRSGSSLVDTEKFRRPDNTCTLCVNALQQGALQRLPLALTHWRAQGTGCQRRVIKAKDSSTEAVAKEAAGSIRNDWRVGLDVTPHPGSNVHVTVAGSHSQAANFAAQKNHQDQYVFSTDSVECRFYSVHVAHSPPLNLDFKRALMDLPPYFNASTQSEYHRLISNYGTHYIRSVELGGRISALTALRTCELALEGLTADEVGDCLAVEAQASISGHASLSAESKACEEKKKQHKMTASFHQAYRERHVEVVGGHHTLMHDLLFGNHAEPKQFSKWVKSLPHSPDLVDYTLEPLHLLLKNKNPWRKPLKQALNKYLTDRARWRDCSRPCPPGRQKNPHDSCQCMCHGSAVTTQDCCPRQRGLARLEVTLIQAWNLWGDGTTATDAYVKVFFGGRELRTDTIWNNNNPRWTTRLDFGDVLLVTGGPLRVQVWDADHGWDDDLLGSCDQKAQSGSHEVKCNLSHGYLSFRYHAKCLPHLAGGTCLEYAPQGLLGEPPGNRSGAVW</sequence>
<dbReference type="CTD" id="5551"/>
<dbReference type="SMART" id="SM00239">
    <property type="entry name" value="C2"/>
    <property type="match status" value="1"/>
</dbReference>
<reference evidence="28" key="1">
    <citation type="submission" date="2025-08" db="UniProtKB">
        <authorList>
            <consortium name="RefSeq"/>
        </authorList>
    </citation>
    <scope>IDENTIFICATION</scope>
</reference>
<dbReference type="GO" id="GO:0005509">
    <property type="term" value="F:calcium ion binding"/>
    <property type="evidence" value="ECO:0007669"/>
    <property type="project" value="Ensembl"/>
</dbReference>
<keyword evidence="5" id="KW-1003">Cell membrane</keyword>
<keyword evidence="6" id="KW-0964">Secreted</keyword>
<evidence type="ECO:0000256" key="11">
    <source>
        <dbReference type="ARBA" id="ARBA00022753"/>
    </source>
</evidence>
<evidence type="ECO:0000256" key="7">
    <source>
        <dbReference type="ARBA" id="ARBA00022536"/>
    </source>
</evidence>
<dbReference type="FunFam" id="2.60.40.150:FF:000216">
    <property type="entry name" value="Perforin-1 precursor"/>
    <property type="match status" value="1"/>
</dbReference>
<evidence type="ECO:0000256" key="12">
    <source>
        <dbReference type="ARBA" id="ARBA00022837"/>
    </source>
</evidence>
<evidence type="ECO:0000259" key="25">
    <source>
        <dbReference type="PROSITE" id="PS50004"/>
    </source>
</evidence>
<dbReference type="GO" id="GO:0009306">
    <property type="term" value="P:protein secretion"/>
    <property type="evidence" value="ECO:0007669"/>
    <property type="project" value="Ensembl"/>
</dbReference>
<proteinExistence type="inferred from homology"/>
<evidence type="ECO:0000256" key="24">
    <source>
        <dbReference type="SAM" id="SignalP"/>
    </source>
</evidence>
<evidence type="ECO:0000256" key="13">
    <source>
        <dbReference type="ARBA" id="ARBA00022852"/>
    </source>
</evidence>
<keyword evidence="16" id="KW-0325">Glycoprotein</keyword>
<accession>A0A1U7TDY4</accession>
<evidence type="ECO:0000256" key="18">
    <source>
        <dbReference type="ARBA" id="ARBA00037806"/>
    </source>
</evidence>
<dbReference type="GO" id="GO:0001913">
    <property type="term" value="P:T cell mediated cytotoxicity"/>
    <property type="evidence" value="ECO:0007669"/>
    <property type="project" value="Ensembl"/>
</dbReference>
<dbReference type="InterPro" id="IPR020864">
    <property type="entry name" value="MACPF"/>
</dbReference>
<evidence type="ECO:0000313" key="28">
    <source>
        <dbReference type="RefSeq" id="XP_008056045.1"/>
    </source>
</evidence>
<keyword evidence="8" id="KW-0812">Transmembrane</keyword>
<dbReference type="GO" id="GO:0031904">
    <property type="term" value="C:endosome lumen"/>
    <property type="evidence" value="ECO:0007669"/>
    <property type="project" value="UniProtKB-SubCell"/>
</dbReference>